<accession>A0A195FGN4</accession>
<dbReference type="EMBL" id="KQ981606">
    <property type="protein sequence ID" value="KYN39553.1"/>
    <property type="molecule type" value="Genomic_DNA"/>
</dbReference>
<evidence type="ECO:0000313" key="2">
    <source>
        <dbReference type="Proteomes" id="UP000078541"/>
    </source>
</evidence>
<keyword evidence="2" id="KW-1185">Reference proteome</keyword>
<organism evidence="1 2">
    <name type="scientific">Trachymyrmex septentrionalis</name>
    <dbReference type="NCBI Taxonomy" id="34720"/>
    <lineage>
        <taxon>Eukaryota</taxon>
        <taxon>Metazoa</taxon>
        <taxon>Ecdysozoa</taxon>
        <taxon>Arthropoda</taxon>
        <taxon>Hexapoda</taxon>
        <taxon>Insecta</taxon>
        <taxon>Pterygota</taxon>
        <taxon>Neoptera</taxon>
        <taxon>Endopterygota</taxon>
        <taxon>Hymenoptera</taxon>
        <taxon>Apocrita</taxon>
        <taxon>Aculeata</taxon>
        <taxon>Formicoidea</taxon>
        <taxon>Formicidae</taxon>
        <taxon>Myrmicinae</taxon>
        <taxon>Trachymyrmex</taxon>
    </lineage>
</organism>
<reference evidence="1 2" key="1">
    <citation type="submission" date="2016-03" db="EMBL/GenBank/DDBJ databases">
        <title>Trachymyrmex septentrionalis WGS genome.</title>
        <authorList>
            <person name="Nygaard S."/>
            <person name="Hu H."/>
            <person name="Boomsma J."/>
            <person name="Zhang G."/>
        </authorList>
    </citation>
    <scope>NUCLEOTIDE SEQUENCE [LARGE SCALE GENOMIC DNA]</scope>
    <source>
        <strain evidence="1">Tsep2-gDNA-1</strain>
        <tissue evidence="1">Whole body</tissue>
    </source>
</reference>
<dbReference type="Proteomes" id="UP000078541">
    <property type="component" value="Unassembled WGS sequence"/>
</dbReference>
<name>A0A195FGN4_9HYME</name>
<proteinExistence type="predicted"/>
<dbReference type="AlphaFoldDB" id="A0A195FGN4"/>
<protein>
    <submittedName>
        <fullName evidence="1">Uncharacterized protein</fullName>
    </submittedName>
</protein>
<sequence>MRCANRELYRKVAFTTWSPHLFPLRLLNRELWQSKRKFVRDGVRTSRRLSRRVVANNSEMHCIYNAVPSAAAGVKPSCSNRTSRQRQLAVEVMDDNYHEGDSVLSKINCADSDQCDPLAIVHYCARL</sequence>
<gene>
    <name evidence="1" type="ORF">ALC56_06046</name>
</gene>
<evidence type="ECO:0000313" key="1">
    <source>
        <dbReference type="EMBL" id="KYN39553.1"/>
    </source>
</evidence>